<dbReference type="InterPro" id="IPR036047">
    <property type="entry name" value="F-box-like_dom_sf"/>
</dbReference>
<evidence type="ECO:0000313" key="3">
    <source>
        <dbReference type="Proteomes" id="UP001497457"/>
    </source>
</evidence>
<protein>
    <recommendedName>
        <fullName evidence="1">F-box protein AT5G49610-like beta-propeller domain-containing protein</fullName>
    </recommendedName>
</protein>
<dbReference type="EMBL" id="OZ075112">
    <property type="protein sequence ID" value="CAL4969805.1"/>
    <property type="molecule type" value="Genomic_DNA"/>
</dbReference>
<organism evidence="2 3">
    <name type="scientific">Urochloa decumbens</name>
    <dbReference type="NCBI Taxonomy" id="240449"/>
    <lineage>
        <taxon>Eukaryota</taxon>
        <taxon>Viridiplantae</taxon>
        <taxon>Streptophyta</taxon>
        <taxon>Embryophyta</taxon>
        <taxon>Tracheophyta</taxon>
        <taxon>Spermatophyta</taxon>
        <taxon>Magnoliopsida</taxon>
        <taxon>Liliopsida</taxon>
        <taxon>Poales</taxon>
        <taxon>Poaceae</taxon>
        <taxon>PACMAD clade</taxon>
        <taxon>Panicoideae</taxon>
        <taxon>Panicodae</taxon>
        <taxon>Paniceae</taxon>
        <taxon>Melinidinae</taxon>
        <taxon>Urochloa</taxon>
    </lineage>
</organism>
<feature type="domain" description="F-box protein AT5G49610-like beta-propeller" evidence="1">
    <location>
        <begin position="113"/>
        <end position="383"/>
    </location>
</feature>
<dbReference type="InterPro" id="IPR056594">
    <property type="entry name" value="AT5G49610-like_b-prop"/>
</dbReference>
<accession>A0ABC9A4G2</accession>
<dbReference type="AlphaFoldDB" id="A0ABC9A4G2"/>
<evidence type="ECO:0000313" key="2">
    <source>
        <dbReference type="EMBL" id="CAL4969805.1"/>
    </source>
</evidence>
<dbReference type="Proteomes" id="UP001497457">
    <property type="component" value="Chromosome 2b"/>
</dbReference>
<dbReference type="SUPFAM" id="SSF81383">
    <property type="entry name" value="F-box domain"/>
    <property type="match status" value="1"/>
</dbReference>
<keyword evidence="3" id="KW-1185">Reference proteome</keyword>
<proteinExistence type="predicted"/>
<sequence length="398" mass="44197">MRGDEGPQPGASAAAISAVLGNDDLLREILLRLGFPTTLIRAAAVAKRWLRHASDPAFLRLFRDRHPPALVGFYIREALFPRLRFVPVSQAPELAAAVRRAGSITVTEEKFYIRDCRNGRLLCDLDCTGTSSHRQQSVLSPLHPTRGKLVVPPMPLREPYSAKLSPSFLPDEDGNGDTGAVEVLAIGTELRVRLLTLQSGVWIVQSSSEIHVPQTVHVYGYILFASCLHHVCGKIYIAKSSEPRHILQLDMAAASCSILQLPDGLTTDNFKLSRGENGSGLILVHAEGYLLSIWRLAANSDDVNGWELVYDRIPVREACNRHEDVTVIAVDDTIEFVFLGLKVSRAVICMHLRSRTEKAYDGMLKNMLFVDIFPFKMVWPPTFPALEEENNQEVVPVE</sequence>
<reference evidence="2" key="1">
    <citation type="submission" date="2024-10" db="EMBL/GenBank/DDBJ databases">
        <authorList>
            <person name="Ryan C."/>
        </authorList>
    </citation>
    <scope>NUCLEOTIDE SEQUENCE [LARGE SCALE GENOMIC DNA]</scope>
</reference>
<gene>
    <name evidence="2" type="ORF">URODEC1_LOCUS49767</name>
</gene>
<name>A0ABC9A4G2_9POAL</name>
<dbReference type="PANTHER" id="PTHR33207">
    <property type="entry name" value="F-BOX DOMAIN CONTAINING PROTEIN-RELATED"/>
    <property type="match status" value="1"/>
</dbReference>
<evidence type="ECO:0000259" key="1">
    <source>
        <dbReference type="Pfam" id="PF23635"/>
    </source>
</evidence>
<dbReference type="Pfam" id="PF23635">
    <property type="entry name" value="Beta-prop_AT5G49610-like"/>
    <property type="match status" value="1"/>
</dbReference>